<reference evidence="1 3" key="1">
    <citation type="journal article" date="2014" name="Nat. Genet.">
        <title>Genome and transcriptome of the porcine whipworm Trichuris suis.</title>
        <authorList>
            <person name="Jex A.R."/>
            <person name="Nejsum P."/>
            <person name="Schwarz E.M."/>
            <person name="Hu L."/>
            <person name="Young N.D."/>
            <person name="Hall R.S."/>
            <person name="Korhonen P.K."/>
            <person name="Liao S."/>
            <person name="Thamsborg S."/>
            <person name="Xia J."/>
            <person name="Xu P."/>
            <person name="Wang S."/>
            <person name="Scheerlinck J.P."/>
            <person name="Hofmann A."/>
            <person name="Sternberg P.W."/>
            <person name="Wang J."/>
            <person name="Gasser R.B."/>
        </authorList>
    </citation>
    <scope>NUCLEOTIDE SEQUENCE [LARGE SCALE GENOMIC DNA]</scope>
    <source>
        <strain evidence="2">DCEP-RM93F</strain>
        <strain evidence="1">DCEP-RM93M</strain>
    </source>
</reference>
<accession>A0A085MH57</accession>
<sequence>MKKPIALLPVTKEMIGYKGVCMTSYQTQHPVPKEHFYRFLLLIRQIYGNPTNGIQADQYSCPLRLVLCWFWNVSSSDIQNEELFFDLSFLYIFHFRYILLHALSIDYYQQHPPLRYGRCAACCQAEEHRHVVSKNTIASYLAYASTNVVVPGELSYKCFP</sequence>
<evidence type="ECO:0000313" key="3">
    <source>
        <dbReference type="Proteomes" id="UP000030764"/>
    </source>
</evidence>
<protein>
    <submittedName>
        <fullName evidence="1">Uncharacterized protein</fullName>
    </submittedName>
</protein>
<gene>
    <name evidence="1" type="ORF">M513_02657</name>
    <name evidence="2" type="ORF">M514_02657</name>
</gene>
<keyword evidence="3" id="KW-1185">Reference proteome</keyword>
<evidence type="ECO:0000313" key="2">
    <source>
        <dbReference type="EMBL" id="KFD71082.1"/>
    </source>
</evidence>
<organism evidence="1 3">
    <name type="scientific">Trichuris suis</name>
    <name type="common">pig whipworm</name>
    <dbReference type="NCBI Taxonomy" id="68888"/>
    <lineage>
        <taxon>Eukaryota</taxon>
        <taxon>Metazoa</taxon>
        <taxon>Ecdysozoa</taxon>
        <taxon>Nematoda</taxon>
        <taxon>Enoplea</taxon>
        <taxon>Dorylaimia</taxon>
        <taxon>Trichinellida</taxon>
        <taxon>Trichuridae</taxon>
        <taxon>Trichuris</taxon>
    </lineage>
</organism>
<dbReference type="EMBL" id="KL363193">
    <property type="protein sequence ID" value="KFD56553.1"/>
    <property type="molecule type" value="Genomic_DNA"/>
</dbReference>
<name>A0A085MH57_9BILA</name>
<dbReference type="EMBL" id="KL367484">
    <property type="protein sequence ID" value="KFD71082.1"/>
    <property type="molecule type" value="Genomic_DNA"/>
</dbReference>
<evidence type="ECO:0000313" key="1">
    <source>
        <dbReference type="EMBL" id="KFD56553.1"/>
    </source>
</evidence>
<proteinExistence type="predicted"/>
<dbReference type="Proteomes" id="UP000030764">
    <property type="component" value="Unassembled WGS sequence"/>
</dbReference>
<dbReference type="AlphaFoldDB" id="A0A085MH57"/>
<dbReference type="Proteomes" id="UP000030758">
    <property type="component" value="Unassembled WGS sequence"/>
</dbReference>